<evidence type="ECO:0000256" key="1">
    <source>
        <dbReference type="ARBA" id="ARBA00001947"/>
    </source>
</evidence>
<dbReference type="GO" id="GO:0008270">
    <property type="term" value="F:zinc ion binding"/>
    <property type="evidence" value="ECO:0007669"/>
    <property type="project" value="InterPro"/>
</dbReference>
<dbReference type="InterPro" id="IPR036291">
    <property type="entry name" value="NAD(P)-bd_dom_sf"/>
</dbReference>
<reference evidence="8 9" key="1">
    <citation type="submission" date="2016-10" db="EMBL/GenBank/DDBJ databases">
        <authorList>
            <person name="de Groot N.N."/>
        </authorList>
    </citation>
    <scope>NUCLEOTIDE SEQUENCE [LARGE SCALE GENOMIC DNA]</scope>
    <source>
        <strain evidence="8 9">DSM 2179</strain>
    </source>
</reference>
<dbReference type="SUPFAM" id="SSF50129">
    <property type="entry name" value="GroES-like"/>
    <property type="match status" value="2"/>
</dbReference>
<keyword evidence="4" id="KW-0560">Oxidoreductase</keyword>
<dbReference type="STRING" id="84035.SAMN05660742_105173"/>
<dbReference type="InterPro" id="IPR020843">
    <property type="entry name" value="ER"/>
</dbReference>
<evidence type="ECO:0000256" key="3">
    <source>
        <dbReference type="ARBA" id="ARBA00022833"/>
    </source>
</evidence>
<evidence type="ECO:0000256" key="6">
    <source>
        <dbReference type="RuleBase" id="RU361277"/>
    </source>
</evidence>
<dbReference type="Pfam" id="PF00107">
    <property type="entry name" value="ADH_zinc_N"/>
    <property type="match status" value="1"/>
</dbReference>
<dbReference type="SMART" id="SM00829">
    <property type="entry name" value="PKS_ER"/>
    <property type="match status" value="1"/>
</dbReference>
<dbReference type="Gene3D" id="3.90.180.10">
    <property type="entry name" value="Medium-chain alcohol dehydrogenases, catalytic domain"/>
    <property type="match status" value="1"/>
</dbReference>
<dbReference type="GO" id="GO:0046294">
    <property type="term" value="P:formaldehyde catabolic process"/>
    <property type="evidence" value="ECO:0007669"/>
    <property type="project" value="TreeGrafter"/>
</dbReference>
<dbReference type="Proteomes" id="UP000199662">
    <property type="component" value="Unassembled WGS sequence"/>
</dbReference>
<dbReference type="PANTHER" id="PTHR43880:SF12">
    <property type="entry name" value="ALCOHOL DEHYDROGENASE CLASS-3"/>
    <property type="match status" value="1"/>
</dbReference>
<evidence type="ECO:0000313" key="9">
    <source>
        <dbReference type="Proteomes" id="UP000199662"/>
    </source>
</evidence>
<dbReference type="InterPro" id="IPR011032">
    <property type="entry name" value="GroES-like_sf"/>
</dbReference>
<evidence type="ECO:0000313" key="8">
    <source>
        <dbReference type="EMBL" id="SEJ29505.1"/>
    </source>
</evidence>
<evidence type="ECO:0000256" key="2">
    <source>
        <dbReference type="ARBA" id="ARBA00022723"/>
    </source>
</evidence>
<dbReference type="RefSeq" id="WP_091830390.1">
    <property type="nucleotide sequence ID" value="NZ_FNZK01000005.1"/>
</dbReference>
<dbReference type="InterPro" id="IPR013154">
    <property type="entry name" value="ADH-like_N"/>
</dbReference>
<keyword evidence="2 6" id="KW-0479">Metal-binding</keyword>
<dbReference type="Gene3D" id="3.40.50.720">
    <property type="entry name" value="NAD(P)-binding Rossmann-like Domain"/>
    <property type="match status" value="1"/>
</dbReference>
<dbReference type="AlphaFoldDB" id="A0A1H6XY45"/>
<dbReference type="SUPFAM" id="SSF51735">
    <property type="entry name" value="NAD(P)-binding Rossmann-fold domains"/>
    <property type="match status" value="1"/>
</dbReference>
<keyword evidence="9" id="KW-1185">Reference proteome</keyword>
<dbReference type="GO" id="GO:0051903">
    <property type="term" value="F:S-(hydroxymethyl)glutathione dehydrogenase [NAD(P)+] activity"/>
    <property type="evidence" value="ECO:0007669"/>
    <property type="project" value="TreeGrafter"/>
</dbReference>
<comment type="similarity">
    <text evidence="6">Belongs to the zinc-containing alcohol dehydrogenase family.</text>
</comment>
<evidence type="ECO:0000256" key="4">
    <source>
        <dbReference type="ARBA" id="ARBA00023002"/>
    </source>
</evidence>
<protein>
    <submittedName>
        <fullName evidence="8">Aryl-alcohol dehydrogenase</fullName>
    </submittedName>
</protein>
<dbReference type="EMBL" id="FNZK01000005">
    <property type="protein sequence ID" value="SEJ29505.1"/>
    <property type="molecule type" value="Genomic_DNA"/>
</dbReference>
<sequence>MKIRAALIKKAREPFQIEEVDLGVPLSNEVMVKIVACGVCHTDEVAQQQFIPVPLPAVFGHEGCGIIQEIGSGVSNLKKGDHVCFSFGFCGECSNCLSAKPFICKEFNHINFGGVMPDGTKRLSQNGQKISSFFGQSAFATYTVVNQNSVIKVDPDIDLALTAPLGCGIQTGAGTILNRLHPEFSSSIVVFGCGTVGMSAIMAAKIVGCATIIAVGGNDNSLILAKELGATHIINRKDCDDVVRKVKEITSGGANYAIDTSGVPEFVRKALACVGYGGTAVVLGATGDLTINVQKELMGDGKSLVGIIEGDSIPKLFIPKLLTYYKSGKFPFDKLIAYYDFKDINQAFEDSHNGKVIKAVLKMC</sequence>
<dbReference type="CDD" id="cd08278">
    <property type="entry name" value="benzyl_alcohol_DH"/>
    <property type="match status" value="1"/>
</dbReference>
<dbReference type="InterPro" id="IPR013149">
    <property type="entry name" value="ADH-like_C"/>
</dbReference>
<keyword evidence="3 6" id="KW-0862">Zinc</keyword>
<dbReference type="GO" id="GO:0005829">
    <property type="term" value="C:cytosol"/>
    <property type="evidence" value="ECO:0007669"/>
    <property type="project" value="TreeGrafter"/>
</dbReference>
<comment type="cofactor">
    <cofactor evidence="1 6">
        <name>Zn(2+)</name>
        <dbReference type="ChEBI" id="CHEBI:29105"/>
    </cofactor>
</comment>
<dbReference type="Pfam" id="PF08240">
    <property type="entry name" value="ADH_N"/>
    <property type="match status" value="1"/>
</dbReference>
<evidence type="ECO:0000259" key="7">
    <source>
        <dbReference type="SMART" id="SM00829"/>
    </source>
</evidence>
<accession>A0A1H6XY45</accession>
<dbReference type="FunFam" id="3.40.50.720:FF:000003">
    <property type="entry name" value="S-(hydroxymethyl)glutathione dehydrogenase"/>
    <property type="match status" value="1"/>
</dbReference>
<dbReference type="PANTHER" id="PTHR43880">
    <property type="entry name" value="ALCOHOL DEHYDROGENASE"/>
    <property type="match status" value="1"/>
</dbReference>
<name>A0A1H6XY45_9FIRM</name>
<proteinExistence type="inferred from homology"/>
<keyword evidence="5" id="KW-0520">NAD</keyword>
<dbReference type="InterPro" id="IPR002328">
    <property type="entry name" value="ADH_Zn_CS"/>
</dbReference>
<dbReference type="PROSITE" id="PS00059">
    <property type="entry name" value="ADH_ZINC"/>
    <property type="match status" value="1"/>
</dbReference>
<evidence type="ECO:0000256" key="5">
    <source>
        <dbReference type="ARBA" id="ARBA00023027"/>
    </source>
</evidence>
<gene>
    <name evidence="8" type="ORF">SAMN05660742_105173</name>
</gene>
<feature type="domain" description="Enoyl reductase (ER)" evidence="7">
    <location>
        <begin position="10"/>
        <end position="361"/>
    </location>
</feature>
<organism evidence="8 9">
    <name type="scientific">Propionispira arboris</name>
    <dbReference type="NCBI Taxonomy" id="84035"/>
    <lineage>
        <taxon>Bacteria</taxon>
        <taxon>Bacillati</taxon>
        <taxon>Bacillota</taxon>
        <taxon>Negativicutes</taxon>
        <taxon>Selenomonadales</taxon>
        <taxon>Selenomonadaceae</taxon>
        <taxon>Propionispira</taxon>
    </lineage>
</organism>